<dbReference type="PANTHER" id="PTHR15004:SF0">
    <property type="entry name" value="GLUTAMYL-TRNA(GLN) AMIDOTRANSFERASE SUBUNIT C, MITOCHONDRIAL"/>
    <property type="match status" value="1"/>
</dbReference>
<keyword evidence="2" id="KW-0547">Nucleotide-binding</keyword>
<dbReference type="SUPFAM" id="SSF141000">
    <property type="entry name" value="Glu-tRNAGln amidotransferase C subunit"/>
    <property type="match status" value="1"/>
</dbReference>
<evidence type="ECO:0000313" key="3">
    <source>
        <dbReference type="EMBL" id="MBZ6074735.1"/>
    </source>
</evidence>
<dbReference type="EMBL" id="JAIRBM010000001">
    <property type="protein sequence ID" value="MBZ6074735.1"/>
    <property type="molecule type" value="Genomic_DNA"/>
</dbReference>
<comment type="similarity">
    <text evidence="2">Belongs to the GatC family.</text>
</comment>
<keyword evidence="4" id="KW-1185">Reference proteome</keyword>
<dbReference type="HAMAP" id="MF_00122">
    <property type="entry name" value="GatC"/>
    <property type="match status" value="1"/>
</dbReference>
<dbReference type="NCBIfam" id="TIGR00135">
    <property type="entry name" value="gatC"/>
    <property type="match status" value="1"/>
</dbReference>
<dbReference type="PANTHER" id="PTHR15004">
    <property type="entry name" value="GLUTAMYL-TRNA(GLN) AMIDOTRANSFERASE SUBUNIT C, MITOCHONDRIAL"/>
    <property type="match status" value="1"/>
</dbReference>
<keyword evidence="2" id="KW-0648">Protein biosynthesis</keyword>
<keyword evidence="1 2" id="KW-0436">Ligase</keyword>
<dbReference type="Gene3D" id="1.10.20.60">
    <property type="entry name" value="Glu-tRNAGln amidotransferase C subunit, N-terminal domain"/>
    <property type="match status" value="1"/>
</dbReference>
<sequence>MSVDQKTVRRIAHLARIAVQEEDVPHLQGELNAILSFVEQLNEVNVEGVEPMTSVTPMVMKKRQDGITDGENAAKVLMNAPAREDDFFVVPKVIE</sequence>
<comment type="catalytic activity">
    <reaction evidence="2">
        <text>L-glutamyl-tRNA(Gln) + L-glutamine + ATP + H2O = L-glutaminyl-tRNA(Gln) + L-glutamate + ADP + phosphate + H(+)</text>
        <dbReference type="Rhea" id="RHEA:17521"/>
        <dbReference type="Rhea" id="RHEA-COMP:9681"/>
        <dbReference type="Rhea" id="RHEA-COMP:9684"/>
        <dbReference type="ChEBI" id="CHEBI:15377"/>
        <dbReference type="ChEBI" id="CHEBI:15378"/>
        <dbReference type="ChEBI" id="CHEBI:29985"/>
        <dbReference type="ChEBI" id="CHEBI:30616"/>
        <dbReference type="ChEBI" id="CHEBI:43474"/>
        <dbReference type="ChEBI" id="CHEBI:58359"/>
        <dbReference type="ChEBI" id="CHEBI:78520"/>
        <dbReference type="ChEBI" id="CHEBI:78521"/>
        <dbReference type="ChEBI" id="CHEBI:456216"/>
    </reaction>
</comment>
<comment type="subunit">
    <text evidence="2">Heterotrimer of A, B and C subunits.</text>
</comment>
<comment type="catalytic activity">
    <reaction evidence="2">
        <text>L-aspartyl-tRNA(Asn) + L-glutamine + ATP + H2O = L-asparaginyl-tRNA(Asn) + L-glutamate + ADP + phosphate + 2 H(+)</text>
        <dbReference type="Rhea" id="RHEA:14513"/>
        <dbReference type="Rhea" id="RHEA-COMP:9674"/>
        <dbReference type="Rhea" id="RHEA-COMP:9677"/>
        <dbReference type="ChEBI" id="CHEBI:15377"/>
        <dbReference type="ChEBI" id="CHEBI:15378"/>
        <dbReference type="ChEBI" id="CHEBI:29985"/>
        <dbReference type="ChEBI" id="CHEBI:30616"/>
        <dbReference type="ChEBI" id="CHEBI:43474"/>
        <dbReference type="ChEBI" id="CHEBI:58359"/>
        <dbReference type="ChEBI" id="CHEBI:78515"/>
        <dbReference type="ChEBI" id="CHEBI:78516"/>
        <dbReference type="ChEBI" id="CHEBI:456216"/>
    </reaction>
</comment>
<keyword evidence="2" id="KW-0067">ATP-binding</keyword>
<dbReference type="EC" id="6.3.5.-" evidence="2"/>
<dbReference type="InterPro" id="IPR003837">
    <property type="entry name" value="GatC"/>
</dbReference>
<dbReference type="RefSeq" id="WP_224310795.1">
    <property type="nucleotide sequence ID" value="NZ_JAIRBM010000001.1"/>
</dbReference>
<dbReference type="InterPro" id="IPR036113">
    <property type="entry name" value="Asp/Glu-ADT_sf_sub_c"/>
</dbReference>
<dbReference type="Pfam" id="PF02686">
    <property type="entry name" value="GatC"/>
    <property type="match status" value="1"/>
</dbReference>
<comment type="function">
    <text evidence="2">Allows the formation of correctly charged Asn-tRNA(Asn) or Gln-tRNA(Gln) through the transamidation of misacylated Asp-tRNA(Asn) or Glu-tRNA(Gln) in organisms which lack either or both of asparaginyl-tRNA or glutaminyl-tRNA synthetases. The reaction takes place in the presence of glutamine and ATP through an activated phospho-Asp-tRNA(Asn) or phospho-Glu-tRNA(Gln).</text>
</comment>
<gene>
    <name evidence="2 3" type="primary">gatC</name>
    <name evidence="3" type="ORF">K9B37_00275</name>
</gene>
<evidence type="ECO:0000256" key="2">
    <source>
        <dbReference type="HAMAP-Rule" id="MF_00122"/>
    </source>
</evidence>
<protein>
    <recommendedName>
        <fullName evidence="2">Aspartyl/glutamyl-tRNA(Asn/Gln) amidotransferase subunit C</fullName>
        <shortName evidence="2">Asp/Glu-ADT subunit C</shortName>
        <ecNumber evidence="2">6.3.5.-</ecNumber>
    </recommendedName>
</protein>
<name>A0ABS7VGV5_9HYPH</name>
<dbReference type="Proteomes" id="UP000704176">
    <property type="component" value="Unassembled WGS sequence"/>
</dbReference>
<comment type="caution">
    <text evidence="3">The sequence shown here is derived from an EMBL/GenBank/DDBJ whole genome shotgun (WGS) entry which is preliminary data.</text>
</comment>
<evidence type="ECO:0000256" key="1">
    <source>
        <dbReference type="ARBA" id="ARBA00022598"/>
    </source>
</evidence>
<accession>A0ABS7VGV5</accession>
<reference evidence="3 4" key="1">
    <citation type="submission" date="2021-09" db="EMBL/GenBank/DDBJ databases">
        <title>The complete genome sequence of a new microorganism.</title>
        <authorList>
            <person name="Zi Z."/>
        </authorList>
    </citation>
    <scope>NUCLEOTIDE SEQUENCE [LARGE SCALE GENOMIC DNA]</scope>
    <source>
        <strain evidence="3 4">WGZ8</strain>
    </source>
</reference>
<evidence type="ECO:0000313" key="4">
    <source>
        <dbReference type="Proteomes" id="UP000704176"/>
    </source>
</evidence>
<proteinExistence type="inferred from homology"/>
<organism evidence="3 4">
    <name type="scientific">Microvirga puerhi</name>
    <dbReference type="NCBI Taxonomy" id="2876078"/>
    <lineage>
        <taxon>Bacteria</taxon>
        <taxon>Pseudomonadati</taxon>
        <taxon>Pseudomonadota</taxon>
        <taxon>Alphaproteobacteria</taxon>
        <taxon>Hyphomicrobiales</taxon>
        <taxon>Methylobacteriaceae</taxon>
        <taxon>Microvirga</taxon>
    </lineage>
</organism>